<dbReference type="InterPro" id="IPR019734">
    <property type="entry name" value="TPR_rpt"/>
</dbReference>
<dbReference type="SMART" id="SM00028">
    <property type="entry name" value="TPR"/>
    <property type="match status" value="9"/>
</dbReference>
<dbReference type="InterPro" id="IPR051191">
    <property type="entry name" value="DCAF12"/>
</dbReference>
<dbReference type="SUPFAM" id="SSF48452">
    <property type="entry name" value="TPR-like"/>
    <property type="match status" value="2"/>
</dbReference>
<name>A0A9D2SMQ0_9FIRM</name>
<dbReference type="InterPro" id="IPR027417">
    <property type="entry name" value="P-loop_NTPase"/>
</dbReference>
<dbReference type="Gene3D" id="3.40.50.300">
    <property type="entry name" value="P-loop containing nucleotide triphosphate hydrolases"/>
    <property type="match status" value="1"/>
</dbReference>
<evidence type="ECO:0000313" key="5">
    <source>
        <dbReference type="EMBL" id="HJC14548.1"/>
    </source>
</evidence>
<accession>A0A9D2SMQ0</accession>
<comment type="caution">
    <text evidence="5">The sequence shown here is derived from an EMBL/GenBank/DDBJ whole genome shotgun (WGS) entry which is preliminary data.</text>
</comment>
<gene>
    <name evidence="5" type="ORF">H9705_01790</name>
</gene>
<feature type="repeat" description="TPR" evidence="2">
    <location>
        <begin position="1497"/>
        <end position="1530"/>
    </location>
</feature>
<feature type="domain" description="DUF4062" evidence="3">
    <location>
        <begin position="4"/>
        <end position="116"/>
    </location>
</feature>
<dbReference type="SUPFAM" id="SSF52540">
    <property type="entry name" value="P-loop containing nucleoside triphosphate hydrolases"/>
    <property type="match status" value="1"/>
</dbReference>
<proteinExistence type="predicted"/>
<dbReference type="Pfam" id="PF24883">
    <property type="entry name" value="NPHP3_N"/>
    <property type="match status" value="1"/>
</dbReference>
<evidence type="ECO:0000259" key="3">
    <source>
        <dbReference type="Pfam" id="PF13271"/>
    </source>
</evidence>
<dbReference type="Pfam" id="PF13271">
    <property type="entry name" value="DUF4062"/>
    <property type="match status" value="1"/>
</dbReference>
<evidence type="ECO:0000313" key="6">
    <source>
        <dbReference type="Proteomes" id="UP000823849"/>
    </source>
</evidence>
<dbReference type="PROSITE" id="PS50005">
    <property type="entry name" value="TPR"/>
    <property type="match status" value="1"/>
</dbReference>
<evidence type="ECO:0000256" key="1">
    <source>
        <dbReference type="ARBA" id="ARBA00022737"/>
    </source>
</evidence>
<keyword evidence="2" id="KW-0802">TPR repeat</keyword>
<protein>
    <submittedName>
        <fullName evidence="5">DUF4062 domain-containing protein</fullName>
    </submittedName>
</protein>
<dbReference type="PANTHER" id="PTHR19860">
    <property type="entry name" value="DDB1- AND CUL4-ASSOCIATED FACTOR 12-RELATED"/>
    <property type="match status" value="1"/>
</dbReference>
<reference evidence="5" key="2">
    <citation type="submission" date="2021-04" db="EMBL/GenBank/DDBJ databases">
        <authorList>
            <person name="Gilroy R."/>
        </authorList>
    </citation>
    <scope>NUCLEOTIDE SEQUENCE</scope>
    <source>
        <strain evidence="5">CHK185-5351</strain>
    </source>
</reference>
<dbReference type="Gene3D" id="1.25.40.10">
    <property type="entry name" value="Tetratricopeptide repeat domain"/>
    <property type="match status" value="4"/>
</dbReference>
<organism evidence="5 6">
    <name type="scientific">Candidatus Fusicatenibacter intestinigallinarum</name>
    <dbReference type="NCBI Taxonomy" id="2838598"/>
    <lineage>
        <taxon>Bacteria</taxon>
        <taxon>Bacillati</taxon>
        <taxon>Bacillota</taxon>
        <taxon>Clostridia</taxon>
        <taxon>Lachnospirales</taxon>
        <taxon>Lachnospiraceae</taxon>
        <taxon>Fusicatenibacter</taxon>
    </lineage>
</organism>
<feature type="domain" description="Nephrocystin 3-like N-terminal" evidence="4">
    <location>
        <begin position="244"/>
        <end position="400"/>
    </location>
</feature>
<sequence length="1867" mass="217452">MKSIFVSSTFRDFHRERDLLRSRIIPEVNDTAKEYGEFVNLCDLRWGVDTSGNEDPEQTVLSVCLDEIDRSRPYMLVFLGERYGYVPGKEYICQEAEKRGLALKDLEISVTQLEIEYGAFHDRNTLDHTLFYFREIEDPQTGTDPGERQYREKMSALKRRILALAGEHVHFYRIGPDADASYEQLCRSIRKHLEEIFLDEWKLSAGMCPEEKDHQKQWNYVREKAGYFKVGAAFAGEVMEQIGQEETSVCFLTGDMGTGKSTCFSFICTEMEKKGWDVLPVMCGNTALSTDEEQILRCIVWLLEKRLEVPHLSEEKKEADDAGKRVPREEKMGIFRPDSFRSENRRFQERLLQLYRLYGQTGRRLLLAVDAADQLPGGKDLRSLLFLPQEKEKNIKVLLTVAESGSSLSDAVQYRIPPLGDEDRKDVIDRVLLNNGKRLSDAVCHVLFQKENSRNPLFLYLAANHLCLMDEEDYNWIGQFEDFMEGTNRRQSEIVNQFPDDLEQMAAETLRKSSRVIQSAAVDRCMDYLSVSRHGLRSMDLEQLLNREGLRFVPLHFSQVIHSMNELYTLRLDGRYDFLHRALREGILESLSEDERKLLHRRIAEYLMTLPGEDSVRQQELSYHLIQADMGKEYIRSISASVRKKLPELEFFGEELYRQCMEDHGYWILKLAYQSLAPDKQDSAKRFRQETAEDLLHALYYFETEGAERFLESRAGLQEYYEILTDLIEILERAEKGSLNQEGWSHVMALGYAKMGDLLVKMESLEDLAKAGEYFDRAIRLRERMLEKERNDFNAMELAIAFQEKGDWLDEIGSSKSMEAALALYEQAEIWMEAALSVNRDETYMRNYANLCSRIGFVHHQMSSQKELQIALKYYRQAEDILHGLIRVHASGENLLGLSNLLRRIAGTYIDMESNENIRRAIALYEEASELVLNAYDGRYTSGCVDELIDLRYRIAFACTMLDGQDALLRALETLKQAYRLAYEASMVRGLNANYRNMIKVCHGICTVSIRLAEDRYLEQALDYARKGVDYARSLTSANFTMRNLSTLTASLCHQGEVYEAFGTDQALREARRFYDESLRWAEKLLQAEYGSVTITGEIIRVLEQTGYLYEKAGGVLNYKKALPYYEKALQMEEENMEKCGESPERQRNIEISCNKVGNAWMRIGTWEKDALEKARPYLERAMDIAVRLAEQIELDKYRWDLSFCFHRYAEWLQLTEGDPDKIRNYYLRAFEIRKRLNEKQKTLASRKSLAVSYEKLIIVYSRSSSYHDWAVAANYAQKFSDLSREIAENEKTVESRMDLANAYTLTGDQYARLGRSEIQYVPRAEAYYQDALKIWPEIIGEIRTYRAYTDYIGTYFRAAQLAVRMKQYDRAERCFEATLALTEEFLKTEPEESYRLMLPDIYMEIADFYENIDREKYLEKCLDLYHRALNIYESVDTVSGNDKYTPNFSAICYSVACTAMMMGRYDEAIRYFERSIDLTLSIPEEKRDQGRIICMYSSYNRIGAMYLESGKMEQGIEYFRKAVACEEQALENIKDETRIMEILEDTVKDTLMLEDIGYLTGQTTMAETYSDKAIRFLYLLIQLCPEESTYQEQLINICIRQLQSRISRGSDEKEVWPYLKVILGILKEHPEYEALFNDLEKNLGIRIVKDEPKQKDQCRELEDLYERAEHYLATGKDEIGLQSFLRFLEQMEQLPDSQRSDKLRIYEYNAFNQLAAYYANKNTEEDYRRAISYFEKAVQKEREALKTVGEDRSQEIGNDIYEDCSHAIMLCQKMKENEKASWFYETALAALMTLAKDHAKEYEILLAREMMEYAMFQTAVMRQTENVPAMLAGVYALAAEHPELEDMKLMLEPLFQDMPEDDAPES</sequence>
<dbReference type="Pfam" id="PF13181">
    <property type="entry name" value="TPR_8"/>
    <property type="match status" value="2"/>
</dbReference>
<dbReference type="GO" id="GO:0080008">
    <property type="term" value="C:Cul4-RING E3 ubiquitin ligase complex"/>
    <property type="evidence" value="ECO:0007669"/>
    <property type="project" value="TreeGrafter"/>
</dbReference>
<dbReference type="Proteomes" id="UP000823849">
    <property type="component" value="Unassembled WGS sequence"/>
</dbReference>
<dbReference type="EMBL" id="DWWU01000009">
    <property type="protein sequence ID" value="HJC14548.1"/>
    <property type="molecule type" value="Genomic_DNA"/>
</dbReference>
<reference evidence="5" key="1">
    <citation type="journal article" date="2021" name="PeerJ">
        <title>Extensive microbial diversity within the chicken gut microbiome revealed by metagenomics and culture.</title>
        <authorList>
            <person name="Gilroy R."/>
            <person name="Ravi A."/>
            <person name="Getino M."/>
            <person name="Pursley I."/>
            <person name="Horton D.L."/>
            <person name="Alikhan N.F."/>
            <person name="Baker D."/>
            <person name="Gharbi K."/>
            <person name="Hall N."/>
            <person name="Watson M."/>
            <person name="Adriaenssens E.M."/>
            <person name="Foster-Nyarko E."/>
            <person name="Jarju S."/>
            <person name="Secka A."/>
            <person name="Antonio M."/>
            <person name="Oren A."/>
            <person name="Chaudhuri R.R."/>
            <person name="La Ragione R."/>
            <person name="Hildebrand F."/>
            <person name="Pallen M.J."/>
        </authorList>
    </citation>
    <scope>NUCLEOTIDE SEQUENCE</scope>
    <source>
        <strain evidence="5">CHK185-5351</strain>
    </source>
</reference>
<dbReference type="PANTHER" id="PTHR19860:SF40">
    <property type="entry name" value="WD40 REPEAT-CONTAINING PROTEIN"/>
    <property type="match status" value="1"/>
</dbReference>
<evidence type="ECO:0000256" key="2">
    <source>
        <dbReference type="PROSITE-ProRule" id="PRU00339"/>
    </source>
</evidence>
<evidence type="ECO:0000259" key="4">
    <source>
        <dbReference type="Pfam" id="PF24883"/>
    </source>
</evidence>
<dbReference type="InterPro" id="IPR025139">
    <property type="entry name" value="DUF4062"/>
</dbReference>
<keyword evidence="1" id="KW-0677">Repeat</keyword>
<dbReference type="InterPro" id="IPR056884">
    <property type="entry name" value="NPHP3-like_N"/>
</dbReference>
<dbReference type="InterPro" id="IPR011990">
    <property type="entry name" value="TPR-like_helical_dom_sf"/>
</dbReference>